<protein>
    <recommendedName>
        <fullName evidence="2">Lipoprotein</fullName>
    </recommendedName>
</protein>
<evidence type="ECO:0008006" key="2">
    <source>
        <dbReference type="Google" id="ProtNLM"/>
    </source>
</evidence>
<gene>
    <name evidence="1" type="ORF">METZ01_LOCUS405544</name>
</gene>
<dbReference type="EMBL" id="UINC01156332">
    <property type="protein sequence ID" value="SVD52690.1"/>
    <property type="molecule type" value="Genomic_DNA"/>
</dbReference>
<reference evidence="1" key="1">
    <citation type="submission" date="2018-05" db="EMBL/GenBank/DDBJ databases">
        <authorList>
            <person name="Lanie J.A."/>
            <person name="Ng W.-L."/>
            <person name="Kazmierczak K.M."/>
            <person name="Andrzejewski T.M."/>
            <person name="Davidsen T.M."/>
            <person name="Wayne K.J."/>
            <person name="Tettelin H."/>
            <person name="Glass J.I."/>
            <person name="Rusch D."/>
            <person name="Podicherti R."/>
            <person name="Tsui H.-C.T."/>
            <person name="Winkler M.E."/>
        </authorList>
    </citation>
    <scope>NUCLEOTIDE SEQUENCE</scope>
</reference>
<organism evidence="1">
    <name type="scientific">marine metagenome</name>
    <dbReference type="NCBI Taxonomy" id="408172"/>
    <lineage>
        <taxon>unclassified sequences</taxon>
        <taxon>metagenomes</taxon>
        <taxon>ecological metagenomes</taxon>
    </lineage>
</organism>
<dbReference type="AlphaFoldDB" id="A0A382W250"/>
<proteinExistence type="predicted"/>
<sequence>MLKYLIHVLVLGLLILSFSSCSDGDPFDDPVIDQELGDVEGLHAVEFPTPSNGTWTYLNPENNRKFTLLIEDTRFVDGLVYRKLNSSEMRLFKIPLDPLKDKMPDIQGQEISDLEDVIQTLYKVQEQIAGGERKGVSDEELGPLKVDQKKLRSVIDKDFQKNEFGLLTNRATKEFTVQKKDDEWRIFENFQQ</sequence>
<name>A0A382W250_9ZZZZ</name>
<accession>A0A382W250</accession>
<evidence type="ECO:0000313" key="1">
    <source>
        <dbReference type="EMBL" id="SVD52690.1"/>
    </source>
</evidence>
<dbReference type="PROSITE" id="PS51257">
    <property type="entry name" value="PROKAR_LIPOPROTEIN"/>
    <property type="match status" value="1"/>
</dbReference>
<feature type="non-terminal residue" evidence="1">
    <location>
        <position position="192"/>
    </location>
</feature>